<dbReference type="AlphaFoldDB" id="A0A2U3EBK3"/>
<feature type="compositionally biased region" description="Low complexity" evidence="1">
    <location>
        <begin position="23"/>
        <end position="37"/>
    </location>
</feature>
<organism evidence="2 3">
    <name type="scientific">Purpureocillium lilacinum</name>
    <name type="common">Paecilomyces lilacinus</name>
    <dbReference type="NCBI Taxonomy" id="33203"/>
    <lineage>
        <taxon>Eukaryota</taxon>
        <taxon>Fungi</taxon>
        <taxon>Dikarya</taxon>
        <taxon>Ascomycota</taxon>
        <taxon>Pezizomycotina</taxon>
        <taxon>Sordariomycetes</taxon>
        <taxon>Hypocreomycetidae</taxon>
        <taxon>Hypocreales</taxon>
        <taxon>Ophiocordycipitaceae</taxon>
        <taxon>Purpureocillium</taxon>
    </lineage>
</organism>
<evidence type="ECO:0000256" key="1">
    <source>
        <dbReference type="SAM" id="MobiDB-lite"/>
    </source>
</evidence>
<accession>A0A2U3EBK3</accession>
<reference evidence="2 3" key="1">
    <citation type="journal article" date="2016" name="Front. Microbiol.">
        <title>Genome and transcriptome sequences reveal the specific parasitism of the nematophagous Purpureocillium lilacinum 36-1.</title>
        <authorList>
            <person name="Xie J."/>
            <person name="Li S."/>
            <person name="Mo C."/>
            <person name="Xiao X."/>
            <person name="Peng D."/>
            <person name="Wang G."/>
            <person name="Xiao Y."/>
        </authorList>
    </citation>
    <scope>NUCLEOTIDE SEQUENCE [LARGE SCALE GENOMIC DNA]</scope>
    <source>
        <strain evidence="2 3">36-1</strain>
    </source>
</reference>
<dbReference type="EMBL" id="LCWV01000007">
    <property type="protein sequence ID" value="PWI71850.1"/>
    <property type="molecule type" value="Genomic_DNA"/>
</dbReference>
<sequence>MSNHPSIHPSIHVTTAPGRGRRPLLGAAPRPPDAAAADADDDDDNDVAARVPEEYRTEPYVHAAAHTSRTEGGVAGRASPVLTSLVLSCPARQPSHGRPAHQTRAAATTASTRAHAHALAVLRLPHAGAVGRRLPFLVLNTPPPPSSHGQGNYSTSANVVAPHGKPARTKHKAPSTAAGDQHDPQAQGKEAQPPPRMTLSQRCGLVAPRGPSAQPTRGLVTWLGTRREAPPLSLPHHRPDPEVIAVDGRPQQRQGAKSASPAVGRPPPPTQEGGAQLPCAAFLLPPFLPSPRTRYSNHCTVRGRSEADGLTDAAPAQPTRNDARIAMCAVSRHSNNRTWPPRLLAPTVPVPVPAATACHASPRGGRLDRFAREGQAAQQDGRVRDQPLSSCPTNAALSAVARRRHLAILRIERASVRRAWKELTLSHGEGRVSRRLWLPRPGLLPASLTRNALFAQQRVIKRHRPDPRRPGASHPFCLVPRTPRSRAFHWPSRRPGWWPVMLRLAPLRTPSAAPLSVGRVRRPPPLRLIVTLVVTARKHLSSSPHASTPGHCAPGQCASTRACASARPRFRSSGRVYALPTDGHEFCFLRRGLRASERRARETSRPLYQDGSPTHIHEVPRRPLCRLCYDGRLRNSHMATDGRLPRAVDPRLANAACARHQSLAALGRFHTRITPSGQSLRRGAR</sequence>
<comment type="caution">
    <text evidence="2">The sequence shown here is derived from an EMBL/GenBank/DDBJ whole genome shotgun (WGS) entry which is preliminary data.</text>
</comment>
<feature type="compositionally biased region" description="Polar residues" evidence="1">
    <location>
        <begin position="147"/>
        <end position="158"/>
    </location>
</feature>
<name>A0A2U3EBK3_PURLI</name>
<proteinExistence type="predicted"/>
<protein>
    <submittedName>
        <fullName evidence="2">Uncharacterized protein</fullName>
    </submittedName>
</protein>
<evidence type="ECO:0000313" key="3">
    <source>
        <dbReference type="Proteomes" id="UP000245956"/>
    </source>
</evidence>
<evidence type="ECO:0000313" key="2">
    <source>
        <dbReference type="EMBL" id="PWI71850.1"/>
    </source>
</evidence>
<feature type="region of interest" description="Disordered" evidence="1">
    <location>
        <begin position="248"/>
        <end position="276"/>
    </location>
</feature>
<feature type="region of interest" description="Disordered" evidence="1">
    <location>
        <begin position="1"/>
        <end position="46"/>
    </location>
</feature>
<dbReference type="Proteomes" id="UP000245956">
    <property type="component" value="Unassembled WGS sequence"/>
</dbReference>
<gene>
    <name evidence="2" type="ORF">PCL_11944</name>
</gene>
<feature type="region of interest" description="Disordered" evidence="1">
    <location>
        <begin position="141"/>
        <end position="217"/>
    </location>
</feature>